<proteinExistence type="predicted"/>
<reference evidence="2" key="1">
    <citation type="journal article" date="2019" name="Sci. Rep.">
        <title>Draft genome of Tanacetum cinerariifolium, the natural source of mosquito coil.</title>
        <authorList>
            <person name="Yamashiro T."/>
            <person name="Shiraishi A."/>
            <person name="Satake H."/>
            <person name="Nakayama K."/>
        </authorList>
    </citation>
    <scope>NUCLEOTIDE SEQUENCE</scope>
</reference>
<accession>A0A699TPW6</accession>
<evidence type="ECO:0000256" key="1">
    <source>
        <dbReference type="SAM" id="MobiDB-lite"/>
    </source>
</evidence>
<dbReference type="EMBL" id="BKCJ011257589">
    <property type="protein sequence ID" value="GFD11206.1"/>
    <property type="molecule type" value="Genomic_DNA"/>
</dbReference>
<feature type="compositionally biased region" description="Basic and acidic residues" evidence="1">
    <location>
        <begin position="1"/>
        <end position="20"/>
    </location>
</feature>
<gene>
    <name evidence="2" type="ORF">Tci_883175</name>
</gene>
<evidence type="ECO:0000313" key="2">
    <source>
        <dbReference type="EMBL" id="GFD11206.1"/>
    </source>
</evidence>
<feature type="region of interest" description="Disordered" evidence="1">
    <location>
        <begin position="1"/>
        <end position="26"/>
    </location>
</feature>
<sequence>MDEGRCNDKGLADDCHGEKHQKQRKYAGMASKIWSDLNER</sequence>
<comment type="caution">
    <text evidence="2">The sequence shown here is derived from an EMBL/GenBank/DDBJ whole genome shotgun (WGS) entry which is preliminary data.</text>
</comment>
<organism evidence="2">
    <name type="scientific">Tanacetum cinerariifolium</name>
    <name type="common">Dalmatian daisy</name>
    <name type="synonym">Chrysanthemum cinerariifolium</name>
    <dbReference type="NCBI Taxonomy" id="118510"/>
    <lineage>
        <taxon>Eukaryota</taxon>
        <taxon>Viridiplantae</taxon>
        <taxon>Streptophyta</taxon>
        <taxon>Embryophyta</taxon>
        <taxon>Tracheophyta</taxon>
        <taxon>Spermatophyta</taxon>
        <taxon>Magnoliopsida</taxon>
        <taxon>eudicotyledons</taxon>
        <taxon>Gunneridae</taxon>
        <taxon>Pentapetalae</taxon>
        <taxon>asterids</taxon>
        <taxon>campanulids</taxon>
        <taxon>Asterales</taxon>
        <taxon>Asteraceae</taxon>
        <taxon>Asteroideae</taxon>
        <taxon>Anthemideae</taxon>
        <taxon>Anthemidinae</taxon>
        <taxon>Tanacetum</taxon>
    </lineage>
</organism>
<dbReference type="AlphaFoldDB" id="A0A699TPW6"/>
<feature type="non-terminal residue" evidence="2">
    <location>
        <position position="40"/>
    </location>
</feature>
<name>A0A699TPW6_TANCI</name>
<protein>
    <submittedName>
        <fullName evidence="2">Uncharacterized protein</fullName>
    </submittedName>
</protein>